<dbReference type="Proteomes" id="UP000252698">
    <property type="component" value="Chromosome"/>
</dbReference>
<accession>A0A2Z5JCL2</accession>
<proteinExistence type="predicted"/>
<evidence type="ECO:0000313" key="2">
    <source>
        <dbReference type="EMBL" id="AXE78030.1"/>
    </source>
</evidence>
<dbReference type="EMBL" id="CP027306">
    <property type="protein sequence ID" value="AXE78030.1"/>
    <property type="molecule type" value="Genomic_DNA"/>
</dbReference>
<sequence length="138" mass="14558">MNRVTALAVTSIAMTLGLGAGPAAAGAAENAAVKSTSTNAAVESARASYSCSPGYFCIYSDWNGGGTRCQWSDKKRANTADDCSFIQRGQNVRSVWNATGHRVQYYTQTNYNARVGSTPAGSGGNLQGSYQIRSFKPQ</sequence>
<dbReference type="RefSeq" id="WP_114244629.1">
    <property type="nucleotide sequence ID" value="NZ_BMRN01000002.1"/>
</dbReference>
<dbReference type="AlphaFoldDB" id="A0A2Z5JCL2"/>
<gene>
    <name evidence="2" type="ORF">C5746_14980</name>
</gene>
<protein>
    <submittedName>
        <fullName evidence="2">Peptidase inhibitor</fullName>
    </submittedName>
</protein>
<evidence type="ECO:0000313" key="3">
    <source>
        <dbReference type="Proteomes" id="UP000252698"/>
    </source>
</evidence>
<dbReference type="Pfam" id="PF03995">
    <property type="entry name" value="Inhibitor_I36"/>
    <property type="match status" value="1"/>
</dbReference>
<keyword evidence="1" id="KW-0732">Signal</keyword>
<dbReference type="GeneID" id="95519775"/>
<feature type="chain" id="PRO_5038752752" evidence="1">
    <location>
        <begin position="26"/>
        <end position="138"/>
    </location>
</feature>
<feature type="signal peptide" evidence="1">
    <location>
        <begin position="1"/>
        <end position="25"/>
    </location>
</feature>
<dbReference type="KEGG" id="sata:C5746_14980"/>
<organism evidence="2 3">
    <name type="scientific">Streptomyces atratus</name>
    <dbReference type="NCBI Taxonomy" id="1893"/>
    <lineage>
        <taxon>Bacteria</taxon>
        <taxon>Bacillati</taxon>
        <taxon>Actinomycetota</taxon>
        <taxon>Actinomycetes</taxon>
        <taxon>Kitasatosporales</taxon>
        <taxon>Streptomycetaceae</taxon>
        <taxon>Streptomyces</taxon>
    </lineage>
</organism>
<evidence type="ECO:0000256" key="1">
    <source>
        <dbReference type="SAM" id="SignalP"/>
    </source>
</evidence>
<name>A0A2Z5JCL2_STRAR</name>
<reference evidence="2 3" key="1">
    <citation type="journal article" date="2018" name="Front. Microbiol.">
        <title>Genome Sequencing of Streptomyces atratus SCSIOZH16 and Activation Production of Nocardamine via Metabolic Engineering.</title>
        <authorList>
            <person name="Li Y."/>
            <person name="Zhang C."/>
            <person name="Liu C."/>
            <person name="Ju J."/>
            <person name="Ma J."/>
        </authorList>
    </citation>
    <scope>NUCLEOTIDE SEQUENCE [LARGE SCALE GENOMIC DNA]</scope>
    <source>
        <strain evidence="2 3">SCSIO_ZH16</strain>
    </source>
</reference>